<dbReference type="FunFam" id="3.40.120.10:FF:000001">
    <property type="entry name" value="Phosphoglucosamine mutase"/>
    <property type="match status" value="1"/>
</dbReference>
<comment type="catalytic activity">
    <reaction evidence="6 8">
        <text>alpha-D-glucosamine 1-phosphate = D-glucosamine 6-phosphate</text>
        <dbReference type="Rhea" id="RHEA:23424"/>
        <dbReference type="ChEBI" id="CHEBI:58516"/>
        <dbReference type="ChEBI" id="CHEBI:58725"/>
        <dbReference type="EC" id="5.4.2.10"/>
    </reaction>
</comment>
<dbReference type="InterPro" id="IPR005844">
    <property type="entry name" value="A-D-PHexomutase_a/b/a-I"/>
</dbReference>
<dbReference type="GO" id="GO:0009252">
    <property type="term" value="P:peptidoglycan biosynthetic process"/>
    <property type="evidence" value="ECO:0007669"/>
    <property type="project" value="UniProtKB-ARBA"/>
</dbReference>
<dbReference type="InterPro" id="IPR005843">
    <property type="entry name" value="A-D-PHexomutase_C"/>
</dbReference>
<evidence type="ECO:0000256" key="8">
    <source>
        <dbReference type="RuleBase" id="RU004327"/>
    </source>
</evidence>
<evidence type="ECO:0000313" key="14">
    <source>
        <dbReference type="Proteomes" id="UP000009286"/>
    </source>
</evidence>
<feature type="binding site" evidence="6">
    <location>
        <position position="251"/>
    </location>
    <ligand>
        <name>Mg(2+)</name>
        <dbReference type="ChEBI" id="CHEBI:18420"/>
    </ligand>
</feature>
<dbReference type="Proteomes" id="UP000009286">
    <property type="component" value="Chromosome"/>
</dbReference>
<evidence type="ECO:0000259" key="12">
    <source>
        <dbReference type="Pfam" id="PF02880"/>
    </source>
</evidence>
<feature type="modified residue" description="Phosphoserine" evidence="6">
    <location>
        <position position="105"/>
    </location>
</feature>
<dbReference type="GO" id="GO:0004615">
    <property type="term" value="F:phosphomannomutase activity"/>
    <property type="evidence" value="ECO:0007669"/>
    <property type="project" value="TreeGrafter"/>
</dbReference>
<dbReference type="eggNOG" id="COG1109">
    <property type="taxonomic scope" value="Bacteria"/>
</dbReference>
<dbReference type="EC" id="5.4.2.10" evidence="6 8"/>
<dbReference type="GO" id="GO:0008966">
    <property type="term" value="F:phosphoglucosamine mutase activity"/>
    <property type="evidence" value="ECO:0007669"/>
    <property type="project" value="UniProtKB-UniRule"/>
</dbReference>
<dbReference type="GO" id="GO:0005829">
    <property type="term" value="C:cytosol"/>
    <property type="evidence" value="ECO:0007669"/>
    <property type="project" value="TreeGrafter"/>
</dbReference>
<dbReference type="PROSITE" id="PS00710">
    <property type="entry name" value="PGM_PMM"/>
    <property type="match status" value="1"/>
</dbReference>
<evidence type="ECO:0000259" key="11">
    <source>
        <dbReference type="Pfam" id="PF02879"/>
    </source>
</evidence>
<dbReference type="SUPFAM" id="SSF55957">
    <property type="entry name" value="Phosphoglucomutase, C-terminal domain"/>
    <property type="match status" value="1"/>
</dbReference>
<dbReference type="RefSeq" id="WP_014102081.1">
    <property type="nucleotide sequence ID" value="NC_016026.1"/>
</dbReference>
<dbReference type="InterPro" id="IPR005846">
    <property type="entry name" value="A-D-PHexomutase_a/b/a-III"/>
</dbReference>
<dbReference type="KEGG" id="mai:MICA_521"/>
<feature type="domain" description="Alpha-D-phosphohexomutase alpha/beta/alpha" evidence="11">
    <location>
        <begin position="163"/>
        <end position="260"/>
    </location>
</feature>
<evidence type="ECO:0000256" key="5">
    <source>
        <dbReference type="ARBA" id="ARBA00023235"/>
    </source>
</evidence>
<dbReference type="HOGENOM" id="CLU_016950_7_0_5"/>
<dbReference type="InterPro" id="IPR050060">
    <property type="entry name" value="Phosphoglucosamine_mutase"/>
</dbReference>
<dbReference type="PANTHER" id="PTHR42946:SF1">
    <property type="entry name" value="PHOSPHOGLUCOMUTASE (ALPHA-D-GLUCOSE-1,6-BISPHOSPHATE-DEPENDENT)"/>
    <property type="match status" value="1"/>
</dbReference>
<evidence type="ECO:0000313" key="13">
    <source>
        <dbReference type="EMBL" id="AEP08858.1"/>
    </source>
</evidence>
<evidence type="ECO:0000259" key="9">
    <source>
        <dbReference type="Pfam" id="PF00408"/>
    </source>
</evidence>
<comment type="function">
    <text evidence="6 8">Catalyzes the conversion of glucosamine-6-phosphate to glucosamine-1-phosphate.</text>
</comment>
<dbReference type="NCBIfam" id="TIGR01455">
    <property type="entry name" value="glmM"/>
    <property type="match status" value="1"/>
</dbReference>
<dbReference type="FunFam" id="3.40.120.10:FF:000003">
    <property type="entry name" value="Phosphoglucosamine mutase"/>
    <property type="match status" value="1"/>
</dbReference>
<feature type="binding site" evidence="6">
    <location>
        <position position="249"/>
    </location>
    <ligand>
        <name>Mg(2+)</name>
        <dbReference type="ChEBI" id="CHEBI:18420"/>
    </ligand>
</feature>
<evidence type="ECO:0000256" key="4">
    <source>
        <dbReference type="ARBA" id="ARBA00022842"/>
    </source>
</evidence>
<dbReference type="InterPro" id="IPR005845">
    <property type="entry name" value="A-D-PHexomutase_a/b/a-II"/>
</dbReference>
<keyword evidence="5 6" id="KW-0413">Isomerase</keyword>
<keyword evidence="2 6" id="KW-0597">Phosphoprotein</keyword>
<dbReference type="OrthoDB" id="9803322at2"/>
<dbReference type="InterPro" id="IPR016066">
    <property type="entry name" value="A-D-PHexomutase_CS"/>
</dbReference>
<dbReference type="InterPro" id="IPR006352">
    <property type="entry name" value="GlmM_bact"/>
</dbReference>
<dbReference type="Gene3D" id="3.40.120.10">
    <property type="entry name" value="Alpha-D-Glucose-1,6-Bisphosphate, subunit A, domain 3"/>
    <property type="match status" value="3"/>
</dbReference>
<keyword evidence="3 6" id="KW-0479">Metal-binding</keyword>
<reference evidence="13 14" key="1">
    <citation type="journal article" date="2011" name="BMC Genomics">
        <title>Genomic insights into an obligate epibiotic bacterial predator: Micavibrio aeruginosavorus ARL-13.</title>
        <authorList>
            <person name="Wang Z."/>
            <person name="Kadouri D."/>
            <person name="Wu M."/>
        </authorList>
    </citation>
    <scope>NUCLEOTIDE SEQUENCE [LARGE SCALE GENOMIC DNA]</scope>
    <source>
        <strain evidence="13 14">ARL-13</strain>
    </source>
</reference>
<feature type="binding site" description="via phosphate group" evidence="6">
    <location>
        <position position="105"/>
    </location>
    <ligand>
        <name>Mg(2+)</name>
        <dbReference type="ChEBI" id="CHEBI:18420"/>
    </ligand>
</feature>
<sequence>MARKYFGTDGIRGRANTFPMTADMALKVAMAAAASIRADQGGLHQNRAIIGKDTRLSGYMLEEAMAAGFVAMGMEVILVGPIPTPGIAMLTRSLRADVGVMISASHNPYEDNGIKLFGADGYKLPDALEEAIEARIDTPDLSAELAPADRIGKASRLEDAPGRYIEFIKSSFPKGMSLEGLKIVVDCANGAAYKIAPQVLWELEAEVIAMGVAPNGRNINDKCGATATQALQDRVVAEKADIGIALDGDADRIIMVDERGNRVDGDQLMALLARSGQANGTLRGNGVVATVMSNLGLERYLKTLGMDLIRTPVGDRHVVERMRADGYNLGGEQSGHIIMSDFGTTGDGLLAGLQILAALKQQSFPASTALNIFTPVPQILKNVRFQKGHKPLDHDAVKAAIESAEAKLVKEGRLLVRASGTEPLIRVMAEGDDQSLVETVVNDLCGVIESVAV</sequence>
<feature type="active site" description="Phosphoserine intermediate" evidence="6">
    <location>
        <position position="105"/>
    </location>
</feature>
<name>G2KLM8_MICAA</name>
<organism evidence="13 14">
    <name type="scientific">Micavibrio aeruginosavorus (strain ARL-13)</name>
    <dbReference type="NCBI Taxonomy" id="856793"/>
    <lineage>
        <taxon>Bacteria</taxon>
        <taxon>Pseudomonadati</taxon>
        <taxon>Bdellovibrionota</taxon>
        <taxon>Bdellovibrionia</taxon>
        <taxon>Bdellovibrionales</taxon>
        <taxon>Pseudobdellovibrionaceae</taxon>
        <taxon>Micavibrio</taxon>
    </lineage>
</organism>
<evidence type="ECO:0000256" key="2">
    <source>
        <dbReference type="ARBA" id="ARBA00022553"/>
    </source>
</evidence>
<feature type="domain" description="Alpha-D-phosphohexomutase alpha/beta/alpha" evidence="12">
    <location>
        <begin position="264"/>
        <end position="371"/>
    </location>
</feature>
<comment type="PTM">
    <text evidence="6">Activated by phosphorylation.</text>
</comment>
<protein>
    <recommendedName>
        <fullName evidence="6 8">Phosphoglucosamine mutase</fullName>
        <ecNumber evidence="6 8">5.4.2.10</ecNumber>
    </recommendedName>
</protein>
<evidence type="ECO:0000259" key="10">
    <source>
        <dbReference type="Pfam" id="PF02878"/>
    </source>
</evidence>
<dbReference type="NCBIfam" id="NF008139">
    <property type="entry name" value="PRK10887.1"/>
    <property type="match status" value="1"/>
</dbReference>
<dbReference type="PRINTS" id="PR00509">
    <property type="entry name" value="PGMPMM"/>
</dbReference>
<dbReference type="InterPro" id="IPR005841">
    <property type="entry name" value="Alpha-D-phosphohexomutase_SF"/>
</dbReference>
<gene>
    <name evidence="6 13" type="primary">glmM</name>
    <name evidence="13" type="ordered locus">MICA_521</name>
</gene>
<dbReference type="Gene3D" id="3.30.310.50">
    <property type="entry name" value="Alpha-D-phosphohexomutase, C-terminal domain"/>
    <property type="match status" value="1"/>
</dbReference>
<feature type="domain" description="Alpha-D-phosphohexomutase C-terminal" evidence="9">
    <location>
        <begin position="380"/>
        <end position="444"/>
    </location>
</feature>
<dbReference type="Pfam" id="PF02878">
    <property type="entry name" value="PGM_PMM_I"/>
    <property type="match status" value="1"/>
</dbReference>
<keyword evidence="4 6" id="KW-0460">Magnesium</keyword>
<comment type="similarity">
    <text evidence="1 6 7">Belongs to the phosphohexose mutase family.</text>
</comment>
<evidence type="ECO:0000256" key="7">
    <source>
        <dbReference type="RuleBase" id="RU004326"/>
    </source>
</evidence>
<evidence type="ECO:0000256" key="6">
    <source>
        <dbReference type="HAMAP-Rule" id="MF_01554"/>
    </source>
</evidence>
<accession>G2KLM8</accession>
<dbReference type="GO" id="GO:0000287">
    <property type="term" value="F:magnesium ion binding"/>
    <property type="evidence" value="ECO:0007669"/>
    <property type="project" value="UniProtKB-UniRule"/>
</dbReference>
<dbReference type="FunFam" id="3.30.310.50:FF:000001">
    <property type="entry name" value="Phosphoglucosamine mutase"/>
    <property type="match status" value="1"/>
</dbReference>
<proteinExistence type="inferred from homology"/>
<dbReference type="CDD" id="cd05802">
    <property type="entry name" value="GlmM"/>
    <property type="match status" value="1"/>
</dbReference>
<dbReference type="SUPFAM" id="SSF53738">
    <property type="entry name" value="Phosphoglucomutase, first 3 domains"/>
    <property type="match status" value="3"/>
</dbReference>
<dbReference type="Pfam" id="PF02879">
    <property type="entry name" value="PGM_PMM_II"/>
    <property type="match status" value="1"/>
</dbReference>
<keyword evidence="14" id="KW-1185">Reference proteome</keyword>
<dbReference type="GO" id="GO:0006048">
    <property type="term" value="P:UDP-N-acetylglucosamine biosynthetic process"/>
    <property type="evidence" value="ECO:0007669"/>
    <property type="project" value="TreeGrafter"/>
</dbReference>
<dbReference type="STRING" id="856793.MICA_521"/>
<evidence type="ECO:0000256" key="3">
    <source>
        <dbReference type="ARBA" id="ARBA00022723"/>
    </source>
</evidence>
<comment type="cofactor">
    <cofactor evidence="6">
        <name>Mg(2+)</name>
        <dbReference type="ChEBI" id="CHEBI:18420"/>
    </cofactor>
    <text evidence="6">Binds 1 Mg(2+) ion per subunit.</text>
</comment>
<dbReference type="AlphaFoldDB" id="G2KLM8"/>
<evidence type="ECO:0000256" key="1">
    <source>
        <dbReference type="ARBA" id="ARBA00010231"/>
    </source>
</evidence>
<dbReference type="EMBL" id="CP002382">
    <property type="protein sequence ID" value="AEP08858.1"/>
    <property type="molecule type" value="Genomic_DNA"/>
</dbReference>
<dbReference type="Pfam" id="PF02880">
    <property type="entry name" value="PGM_PMM_III"/>
    <property type="match status" value="1"/>
</dbReference>
<feature type="domain" description="Alpha-D-phosphohexomutase alpha/beta/alpha" evidence="10">
    <location>
        <begin position="3"/>
        <end position="139"/>
    </location>
</feature>
<dbReference type="GO" id="GO:0005975">
    <property type="term" value="P:carbohydrate metabolic process"/>
    <property type="evidence" value="ECO:0007669"/>
    <property type="project" value="InterPro"/>
</dbReference>
<dbReference type="InterPro" id="IPR016055">
    <property type="entry name" value="A-D-PHexomutase_a/b/a-I/II/III"/>
</dbReference>
<dbReference type="PANTHER" id="PTHR42946">
    <property type="entry name" value="PHOSPHOHEXOSE MUTASE"/>
    <property type="match status" value="1"/>
</dbReference>
<dbReference type="Pfam" id="PF00408">
    <property type="entry name" value="PGM_PMM_IV"/>
    <property type="match status" value="1"/>
</dbReference>
<dbReference type="InterPro" id="IPR036900">
    <property type="entry name" value="A-D-PHexomutase_C_sf"/>
</dbReference>
<feature type="binding site" evidence="6">
    <location>
        <position position="247"/>
    </location>
    <ligand>
        <name>Mg(2+)</name>
        <dbReference type="ChEBI" id="CHEBI:18420"/>
    </ligand>
</feature>
<dbReference type="HAMAP" id="MF_01554_B">
    <property type="entry name" value="GlmM_B"/>
    <property type="match status" value="1"/>
</dbReference>